<dbReference type="AlphaFoldDB" id="A0A6I2GDQ1"/>
<reference evidence="6 7" key="1">
    <citation type="submission" date="2019-11" db="EMBL/GenBank/DDBJ databases">
        <title>Characterisation of Fundicoccus ignavus gen. nov. sp. nov., a novel genus of the family Aerococcaceae isolated from bulk tank milk.</title>
        <authorList>
            <person name="Siebert A."/>
            <person name="Huptas C."/>
            <person name="Wenning M."/>
            <person name="Scherer S."/>
            <person name="Doll E.V."/>
        </authorList>
    </citation>
    <scope>NUCLEOTIDE SEQUENCE [LARGE SCALE GENOMIC DNA]</scope>
    <source>
        <strain evidence="6 7">WS4759</strain>
    </source>
</reference>
<evidence type="ECO:0000256" key="4">
    <source>
        <dbReference type="ARBA" id="ARBA00051722"/>
    </source>
</evidence>
<accession>A0A6I2GDQ1</accession>
<dbReference type="InterPro" id="IPR016195">
    <property type="entry name" value="Pol/histidinol_Pase-like"/>
</dbReference>
<dbReference type="Pfam" id="PF19567">
    <property type="entry name" value="CpsB_CapC"/>
    <property type="match status" value="1"/>
</dbReference>
<evidence type="ECO:0000256" key="5">
    <source>
        <dbReference type="PIRNR" id="PIRNR016557"/>
    </source>
</evidence>
<keyword evidence="3 5" id="KW-0904">Protein phosphatase</keyword>
<comment type="caution">
    <text evidence="6">The sequence shown here is derived from an EMBL/GenBank/DDBJ whole genome shotgun (WGS) entry which is preliminary data.</text>
</comment>
<dbReference type="InterPro" id="IPR016667">
    <property type="entry name" value="Caps_polysacc_synth_CpsB/CapC"/>
</dbReference>
<dbReference type="GO" id="GO:0004725">
    <property type="term" value="F:protein tyrosine phosphatase activity"/>
    <property type="evidence" value="ECO:0007669"/>
    <property type="project" value="UniProtKB-UniRule"/>
</dbReference>
<evidence type="ECO:0000256" key="2">
    <source>
        <dbReference type="ARBA" id="ARBA00022801"/>
    </source>
</evidence>
<dbReference type="PANTHER" id="PTHR39181:SF1">
    <property type="entry name" value="TYROSINE-PROTEIN PHOSPHATASE YWQE"/>
    <property type="match status" value="1"/>
</dbReference>
<keyword evidence="7" id="KW-1185">Reference proteome</keyword>
<evidence type="ECO:0000256" key="3">
    <source>
        <dbReference type="ARBA" id="ARBA00022912"/>
    </source>
</evidence>
<comment type="catalytic activity">
    <reaction evidence="4 5">
        <text>O-phospho-L-tyrosyl-[protein] + H2O = L-tyrosyl-[protein] + phosphate</text>
        <dbReference type="Rhea" id="RHEA:10684"/>
        <dbReference type="Rhea" id="RHEA-COMP:10136"/>
        <dbReference type="Rhea" id="RHEA-COMP:20101"/>
        <dbReference type="ChEBI" id="CHEBI:15377"/>
        <dbReference type="ChEBI" id="CHEBI:43474"/>
        <dbReference type="ChEBI" id="CHEBI:46858"/>
        <dbReference type="ChEBI" id="CHEBI:61978"/>
        <dbReference type="EC" id="3.1.3.48"/>
    </reaction>
</comment>
<dbReference type="RefSeq" id="WP_153863789.1">
    <property type="nucleotide sequence ID" value="NZ_WJQS01000007.1"/>
</dbReference>
<evidence type="ECO:0000313" key="6">
    <source>
        <dbReference type="EMBL" id="MRI85960.1"/>
    </source>
</evidence>
<proteinExistence type="inferred from homology"/>
<evidence type="ECO:0000256" key="1">
    <source>
        <dbReference type="ARBA" id="ARBA00005750"/>
    </source>
</evidence>
<organism evidence="6 7">
    <name type="scientific">Fundicoccus ignavus</name>
    <dbReference type="NCBI Taxonomy" id="2664442"/>
    <lineage>
        <taxon>Bacteria</taxon>
        <taxon>Bacillati</taxon>
        <taxon>Bacillota</taxon>
        <taxon>Bacilli</taxon>
        <taxon>Lactobacillales</taxon>
        <taxon>Aerococcaceae</taxon>
        <taxon>Fundicoccus</taxon>
    </lineage>
</organism>
<dbReference type="GO" id="GO:0030145">
    <property type="term" value="F:manganese ion binding"/>
    <property type="evidence" value="ECO:0007669"/>
    <property type="project" value="UniProtKB-UniRule"/>
</dbReference>
<dbReference type="PIRSF" id="PIRSF016557">
    <property type="entry name" value="Caps_synth_CpsB"/>
    <property type="match status" value="1"/>
</dbReference>
<name>A0A6I2GDQ1_9LACT</name>
<dbReference type="PANTHER" id="PTHR39181">
    <property type="entry name" value="TYROSINE-PROTEIN PHOSPHATASE YWQE"/>
    <property type="match status" value="1"/>
</dbReference>
<dbReference type="SUPFAM" id="SSF89550">
    <property type="entry name" value="PHP domain-like"/>
    <property type="match status" value="1"/>
</dbReference>
<dbReference type="EMBL" id="WJQS01000007">
    <property type="protein sequence ID" value="MRI85960.1"/>
    <property type="molecule type" value="Genomic_DNA"/>
</dbReference>
<comment type="similarity">
    <text evidence="1 5">Belongs to the metallo-dependent hydrolases superfamily. CpsB/CapC family.</text>
</comment>
<sequence>MIIDLHSHLIPGVDDGAEDLEKSLELARLAVSEGVEHMVLTPHHRNGRYLNRKADVLAAVQQLREDYKAAGIPMKIYASQEIRINEQFFDDLYNDDLLPLDESGRYYLIEFPTASIPDYAWSLINEMINQGITPVIAHPERNHVFAKDMNLLQKYIEAGCVSQITSSSYVGLYGSKLQDICNKMIELNLIHILASDVHHMKHRPINLEKAFEILGQEHGQETVDYFQENARSIFNGDPVKARKPQKKRKKFLGLF</sequence>
<gene>
    <name evidence="6" type="ORF">GIY09_08780</name>
</gene>
<dbReference type="Proteomes" id="UP000430975">
    <property type="component" value="Unassembled WGS sequence"/>
</dbReference>
<protein>
    <recommendedName>
        <fullName evidence="5">Tyrosine-protein phosphatase</fullName>
        <ecNumber evidence="5">3.1.3.48</ecNumber>
    </recommendedName>
</protein>
<evidence type="ECO:0000313" key="7">
    <source>
        <dbReference type="Proteomes" id="UP000430975"/>
    </source>
</evidence>
<keyword evidence="2 5" id="KW-0378">Hydrolase</keyword>
<dbReference type="Gene3D" id="3.20.20.140">
    <property type="entry name" value="Metal-dependent hydrolases"/>
    <property type="match status" value="1"/>
</dbReference>
<dbReference type="EC" id="3.1.3.48" evidence="5"/>